<dbReference type="PANTHER" id="PTHR24220:SF685">
    <property type="entry name" value="ABC TRANSPORTER RELATED"/>
    <property type="match status" value="1"/>
</dbReference>
<evidence type="ECO:0000313" key="6">
    <source>
        <dbReference type="Proteomes" id="UP000068067"/>
    </source>
</evidence>
<dbReference type="PATRIC" id="fig|931089.4.peg.660"/>
<evidence type="ECO:0000256" key="3">
    <source>
        <dbReference type="ARBA" id="ARBA00022840"/>
    </source>
</evidence>
<dbReference type="SMART" id="SM00382">
    <property type="entry name" value="AAA"/>
    <property type="match status" value="1"/>
</dbReference>
<evidence type="ECO:0000256" key="2">
    <source>
        <dbReference type="ARBA" id="ARBA00022741"/>
    </source>
</evidence>
<dbReference type="EMBL" id="CP009220">
    <property type="protein sequence ID" value="ALC05105.1"/>
    <property type="molecule type" value="Genomic_DNA"/>
</dbReference>
<gene>
    <name evidence="5" type="ORF">CDES_03260</name>
</gene>
<feature type="domain" description="ABC transporter" evidence="4">
    <location>
        <begin position="14"/>
        <end position="241"/>
    </location>
</feature>
<dbReference type="InterPro" id="IPR027417">
    <property type="entry name" value="P-loop_NTPase"/>
</dbReference>
<dbReference type="PROSITE" id="PS50893">
    <property type="entry name" value="ABC_TRANSPORTER_2"/>
    <property type="match status" value="1"/>
</dbReference>
<dbReference type="Pfam" id="PF00005">
    <property type="entry name" value="ABC_tran"/>
    <property type="match status" value="1"/>
</dbReference>
<keyword evidence="6" id="KW-1185">Reference proteome</keyword>
<dbReference type="PANTHER" id="PTHR24220">
    <property type="entry name" value="IMPORT ATP-BINDING PROTEIN"/>
    <property type="match status" value="1"/>
</dbReference>
<dbReference type="InterPro" id="IPR017911">
    <property type="entry name" value="MacB-like_ATP-bd"/>
</dbReference>
<dbReference type="GO" id="GO:0005886">
    <property type="term" value="C:plasma membrane"/>
    <property type="evidence" value="ECO:0007669"/>
    <property type="project" value="TreeGrafter"/>
</dbReference>
<dbReference type="PROSITE" id="PS00211">
    <property type="entry name" value="ABC_TRANSPORTER_1"/>
    <property type="match status" value="1"/>
</dbReference>
<dbReference type="CDD" id="cd03255">
    <property type="entry name" value="ABC_MJ0796_LolCDE_FtsE"/>
    <property type="match status" value="1"/>
</dbReference>
<evidence type="ECO:0000313" key="5">
    <source>
        <dbReference type="EMBL" id="ALC05105.1"/>
    </source>
</evidence>
<dbReference type="SUPFAM" id="SSF52540">
    <property type="entry name" value="P-loop containing nucleoside triphosphate hydrolases"/>
    <property type="match status" value="1"/>
</dbReference>
<keyword evidence="3" id="KW-0067">ATP-binding</keyword>
<dbReference type="InterPro" id="IPR003439">
    <property type="entry name" value="ABC_transporter-like_ATP-bd"/>
</dbReference>
<dbReference type="GO" id="GO:0022857">
    <property type="term" value="F:transmembrane transporter activity"/>
    <property type="evidence" value="ECO:0007669"/>
    <property type="project" value="UniProtKB-ARBA"/>
</dbReference>
<protein>
    <recommendedName>
        <fullName evidence="4">ABC transporter domain-containing protein</fullName>
    </recommendedName>
</protein>
<dbReference type="AlphaFoldDB" id="A0A0M4CNI1"/>
<organism evidence="5 6">
    <name type="scientific">Corynebacterium deserti GIMN1.010</name>
    <dbReference type="NCBI Taxonomy" id="931089"/>
    <lineage>
        <taxon>Bacteria</taxon>
        <taxon>Bacillati</taxon>
        <taxon>Actinomycetota</taxon>
        <taxon>Actinomycetes</taxon>
        <taxon>Mycobacteriales</taxon>
        <taxon>Corynebacteriaceae</taxon>
        <taxon>Corynebacterium</taxon>
    </lineage>
</organism>
<reference evidence="5 6" key="1">
    <citation type="submission" date="2014-08" db="EMBL/GenBank/DDBJ databases">
        <title>Complete genome sequence of Corynebacterium deserti GIMN1.010 (=DSM 45689), isolated from desert sand in western China.</title>
        <authorList>
            <person name="Ruckert C."/>
            <person name="Albersmeier A."/>
            <person name="Kalinowski J."/>
        </authorList>
    </citation>
    <scope>NUCLEOTIDE SEQUENCE [LARGE SCALE GENOMIC DNA]</scope>
    <source>
        <strain evidence="5 6">GIMN1.010</strain>
    </source>
</reference>
<accession>A0A0M4CNI1</accession>
<dbReference type="GO" id="GO:0098796">
    <property type="term" value="C:membrane protein complex"/>
    <property type="evidence" value="ECO:0007669"/>
    <property type="project" value="UniProtKB-ARBA"/>
</dbReference>
<dbReference type="InterPro" id="IPR017871">
    <property type="entry name" value="ABC_transporter-like_CS"/>
</dbReference>
<dbReference type="FunFam" id="3.40.50.300:FF:000032">
    <property type="entry name" value="Export ABC transporter ATP-binding protein"/>
    <property type="match status" value="1"/>
</dbReference>
<sequence>MLLTAAADNAPPVLLAQDLTMIYGKGSTEIRALDGISLQVSSGKWTSIMGQSGSGKTTLLQCLSGLAQPTSGTVTLSKDNITLSSLSENKRAKLRRTHISMVFQDFNLVPILSVKDNILLPLRLAHQKVDTQWFEHITSVLKIGNRLRHLPGELSGGQQQRAAIARALISRPDIVIADEPTGSLDSVTSNAVLDLFRSIVDDFGQSLVFVTHDKEAAHRGDLLVTMRDGKIIRHENLRVNH</sequence>
<dbReference type="GO" id="GO:0005524">
    <property type="term" value="F:ATP binding"/>
    <property type="evidence" value="ECO:0007669"/>
    <property type="project" value="UniProtKB-KW"/>
</dbReference>
<evidence type="ECO:0000259" key="4">
    <source>
        <dbReference type="PROSITE" id="PS50893"/>
    </source>
</evidence>
<proteinExistence type="predicted"/>
<dbReference type="GO" id="GO:0016887">
    <property type="term" value="F:ATP hydrolysis activity"/>
    <property type="evidence" value="ECO:0007669"/>
    <property type="project" value="InterPro"/>
</dbReference>
<keyword evidence="2" id="KW-0547">Nucleotide-binding</keyword>
<dbReference type="Proteomes" id="UP000068067">
    <property type="component" value="Chromosome"/>
</dbReference>
<dbReference type="Gene3D" id="3.40.50.300">
    <property type="entry name" value="P-loop containing nucleotide triphosphate hydrolases"/>
    <property type="match status" value="1"/>
</dbReference>
<dbReference type="InterPro" id="IPR003593">
    <property type="entry name" value="AAA+_ATPase"/>
</dbReference>
<name>A0A0M4CNI1_9CORY</name>
<dbReference type="KEGG" id="cdx:CDES_03260"/>
<evidence type="ECO:0000256" key="1">
    <source>
        <dbReference type="ARBA" id="ARBA00022448"/>
    </source>
</evidence>
<keyword evidence="1" id="KW-0813">Transport</keyword>
<dbReference type="STRING" id="931089.CDES_03260"/>
<dbReference type="InterPro" id="IPR015854">
    <property type="entry name" value="ABC_transpr_LolD-like"/>
</dbReference>